<keyword evidence="5 10" id="KW-0808">Transferase</keyword>
<organism evidence="12 13">
    <name type="scientific">Clostridium beijerinckii</name>
    <name type="common">Clostridium MP</name>
    <dbReference type="NCBI Taxonomy" id="1520"/>
    <lineage>
        <taxon>Bacteria</taxon>
        <taxon>Bacillati</taxon>
        <taxon>Bacillota</taxon>
        <taxon>Clostridia</taxon>
        <taxon>Eubacteriales</taxon>
        <taxon>Clostridiaceae</taxon>
        <taxon>Clostridium</taxon>
    </lineage>
</organism>
<keyword evidence="8 10" id="KW-0460">Magnesium</keyword>
<comment type="cofactor">
    <cofactor evidence="1">
        <name>Mg(2+)</name>
        <dbReference type="ChEBI" id="CHEBI:18420"/>
    </cofactor>
</comment>
<dbReference type="InterPro" id="IPR005835">
    <property type="entry name" value="NTP_transferase_dom"/>
</dbReference>
<evidence type="ECO:0000256" key="2">
    <source>
        <dbReference type="ARBA" id="ARBA00010480"/>
    </source>
</evidence>
<reference evidence="12" key="1">
    <citation type="submission" date="2020-06" db="EMBL/GenBank/DDBJ databases">
        <title>Genomic insights into acetone-butanol-ethanol (ABE) fermentation by sequencing solventogenic clostridia strains.</title>
        <authorList>
            <person name="Brown S."/>
        </authorList>
    </citation>
    <scope>NUCLEOTIDE SEQUENCE</scope>
    <source>
        <strain evidence="12">DJ123</strain>
    </source>
</reference>
<dbReference type="Gene3D" id="3.90.550.10">
    <property type="entry name" value="Spore Coat Polysaccharide Biosynthesis Protein SpsA, Chain A"/>
    <property type="match status" value="1"/>
</dbReference>
<evidence type="ECO:0000256" key="6">
    <source>
        <dbReference type="ARBA" id="ARBA00022695"/>
    </source>
</evidence>
<dbReference type="EMBL" id="JABTDW010000001">
    <property type="protein sequence ID" value="NSB16586.1"/>
    <property type="molecule type" value="Genomic_DNA"/>
</dbReference>
<comment type="catalytic activity">
    <reaction evidence="9 10">
        <text>dTTP + alpha-D-glucose 1-phosphate + H(+) = dTDP-alpha-D-glucose + diphosphate</text>
        <dbReference type="Rhea" id="RHEA:15225"/>
        <dbReference type="ChEBI" id="CHEBI:15378"/>
        <dbReference type="ChEBI" id="CHEBI:33019"/>
        <dbReference type="ChEBI" id="CHEBI:37568"/>
        <dbReference type="ChEBI" id="CHEBI:57477"/>
        <dbReference type="ChEBI" id="CHEBI:58601"/>
        <dbReference type="EC" id="2.7.7.24"/>
    </reaction>
</comment>
<comment type="caution">
    <text evidence="12">The sequence shown here is derived from an EMBL/GenBank/DDBJ whole genome shotgun (WGS) entry which is preliminary data.</text>
</comment>
<evidence type="ECO:0000313" key="12">
    <source>
        <dbReference type="EMBL" id="NSB16586.1"/>
    </source>
</evidence>
<dbReference type="GO" id="GO:0046872">
    <property type="term" value="F:metal ion binding"/>
    <property type="evidence" value="ECO:0007669"/>
    <property type="project" value="UniProtKB-KW"/>
</dbReference>
<evidence type="ECO:0000256" key="8">
    <source>
        <dbReference type="ARBA" id="ARBA00022842"/>
    </source>
</evidence>
<protein>
    <recommendedName>
        <fullName evidence="4 10">Glucose-1-phosphate thymidylyltransferase</fullName>
        <ecNumber evidence="3 10">2.7.7.24</ecNumber>
    </recommendedName>
</protein>
<evidence type="ECO:0000256" key="7">
    <source>
        <dbReference type="ARBA" id="ARBA00022723"/>
    </source>
</evidence>
<dbReference type="GO" id="GO:0008879">
    <property type="term" value="F:glucose-1-phosphate thymidylyltransferase activity"/>
    <property type="evidence" value="ECO:0007669"/>
    <property type="project" value="UniProtKB-EC"/>
</dbReference>
<keyword evidence="7 10" id="KW-0479">Metal-binding</keyword>
<keyword evidence="6 10" id="KW-0548">Nucleotidyltransferase</keyword>
<dbReference type="CDD" id="cd02538">
    <property type="entry name" value="G1P_TT_short"/>
    <property type="match status" value="1"/>
</dbReference>
<dbReference type="SUPFAM" id="SSF53448">
    <property type="entry name" value="Nucleotide-diphospho-sugar transferases"/>
    <property type="match status" value="1"/>
</dbReference>
<dbReference type="InterPro" id="IPR029044">
    <property type="entry name" value="Nucleotide-diphossugar_trans"/>
</dbReference>
<sequence length="312" mass="34933">MKGIILAGGSGTRLYPVTKAMSKQMVPIYDKPMIYYPMSVLMLAGIRDILIISTPRDIVNFNELFRSGEDLGLNIKYAVQEKPNGLAEAFIIAEEFIGDDNVAMVLGDNIFYGQGFSKHLKKAASLKNGACVFGYYVQNPKDFGVVEFDRNGKVISLEEKPDNPKSKYAIPGLYFYDNSVIEKAKRLKPSERGELEITDLNRIYMEERTLKVELLGRGMAWLDTGNHASMLQASNFVEAIQHTQGTYIACLEEIAYRQGWISSQKVIELSKSLMKTGYGKYLVDIVQEIESEKASEEIAAANYSMGGSYEKF</sequence>
<comment type="similarity">
    <text evidence="2 10">Belongs to the glucose-1-phosphate thymidylyltransferase family.</text>
</comment>
<evidence type="ECO:0000256" key="3">
    <source>
        <dbReference type="ARBA" id="ARBA00012461"/>
    </source>
</evidence>
<evidence type="ECO:0000256" key="5">
    <source>
        <dbReference type="ARBA" id="ARBA00022679"/>
    </source>
</evidence>
<comment type="function">
    <text evidence="10">Catalyzes the formation of dTDP-glucose, from dTTP and glucose 1-phosphate, as well as its pyrophosphorolysis.</text>
</comment>
<accession>A0AAE5H9R4</accession>
<dbReference type="Pfam" id="PF00483">
    <property type="entry name" value="NTP_transferase"/>
    <property type="match status" value="1"/>
</dbReference>
<feature type="domain" description="Nucleotidyl transferase" evidence="11">
    <location>
        <begin position="2"/>
        <end position="238"/>
    </location>
</feature>
<dbReference type="FunFam" id="3.90.550.10:FF:000023">
    <property type="entry name" value="Glucose-1-phosphate thymidylyltransferase"/>
    <property type="match status" value="1"/>
</dbReference>
<evidence type="ECO:0000256" key="10">
    <source>
        <dbReference type="RuleBase" id="RU003706"/>
    </source>
</evidence>
<dbReference type="RefSeq" id="WP_077855755.1">
    <property type="nucleotide sequence ID" value="NZ_JABTDW010000001.1"/>
</dbReference>
<dbReference type="PANTHER" id="PTHR43532:SF1">
    <property type="entry name" value="GLUCOSE-1-PHOSPHATE THYMIDYLYLTRANSFERASE 1"/>
    <property type="match status" value="1"/>
</dbReference>
<evidence type="ECO:0000256" key="9">
    <source>
        <dbReference type="ARBA" id="ARBA00049336"/>
    </source>
</evidence>
<dbReference type="NCBIfam" id="TIGR01207">
    <property type="entry name" value="rmlA"/>
    <property type="match status" value="1"/>
</dbReference>
<dbReference type="Proteomes" id="UP000822184">
    <property type="component" value="Unassembled WGS sequence"/>
</dbReference>
<dbReference type="AlphaFoldDB" id="A0AAE5H9R4"/>
<proteinExistence type="inferred from homology"/>
<dbReference type="EC" id="2.7.7.24" evidence="3 10"/>
<evidence type="ECO:0000256" key="4">
    <source>
        <dbReference type="ARBA" id="ARBA00017654"/>
    </source>
</evidence>
<name>A0AAE5H9R4_CLOBE</name>
<evidence type="ECO:0000256" key="1">
    <source>
        <dbReference type="ARBA" id="ARBA00001946"/>
    </source>
</evidence>
<gene>
    <name evidence="12" type="ORF">BCD95_004845</name>
</gene>
<dbReference type="InterPro" id="IPR005907">
    <property type="entry name" value="G1P_thy_trans_s"/>
</dbReference>
<evidence type="ECO:0000259" key="11">
    <source>
        <dbReference type="Pfam" id="PF00483"/>
    </source>
</evidence>
<evidence type="ECO:0000313" key="13">
    <source>
        <dbReference type="Proteomes" id="UP000822184"/>
    </source>
</evidence>
<dbReference type="PANTHER" id="PTHR43532">
    <property type="entry name" value="GLUCOSE-1-PHOSPHATE THYMIDYLYLTRANSFERASE"/>
    <property type="match status" value="1"/>
</dbReference>